<evidence type="ECO:0000313" key="2">
    <source>
        <dbReference type="Proteomes" id="UP000789759"/>
    </source>
</evidence>
<keyword evidence="2" id="KW-1185">Reference proteome</keyword>
<reference evidence="1" key="1">
    <citation type="submission" date="2021-06" db="EMBL/GenBank/DDBJ databases">
        <authorList>
            <person name="Kallberg Y."/>
            <person name="Tangrot J."/>
            <person name="Rosling A."/>
        </authorList>
    </citation>
    <scope>NUCLEOTIDE SEQUENCE</scope>
    <source>
        <strain evidence="1">FL966</strain>
    </source>
</reference>
<accession>A0A9N9K0D7</accession>
<organism evidence="1 2">
    <name type="scientific">Cetraspora pellucida</name>
    <dbReference type="NCBI Taxonomy" id="1433469"/>
    <lineage>
        <taxon>Eukaryota</taxon>
        <taxon>Fungi</taxon>
        <taxon>Fungi incertae sedis</taxon>
        <taxon>Mucoromycota</taxon>
        <taxon>Glomeromycotina</taxon>
        <taxon>Glomeromycetes</taxon>
        <taxon>Diversisporales</taxon>
        <taxon>Gigasporaceae</taxon>
        <taxon>Cetraspora</taxon>
    </lineage>
</organism>
<gene>
    <name evidence="1" type="ORF">CPELLU_LOCUS18168</name>
</gene>
<comment type="caution">
    <text evidence="1">The sequence shown here is derived from an EMBL/GenBank/DDBJ whole genome shotgun (WGS) entry which is preliminary data.</text>
</comment>
<dbReference type="Proteomes" id="UP000789759">
    <property type="component" value="Unassembled WGS sequence"/>
</dbReference>
<protein>
    <submittedName>
        <fullName evidence="1">13058_t:CDS:1</fullName>
    </submittedName>
</protein>
<evidence type="ECO:0000313" key="1">
    <source>
        <dbReference type="EMBL" id="CAG8806099.1"/>
    </source>
</evidence>
<dbReference type="AlphaFoldDB" id="A0A9N9K0D7"/>
<proteinExistence type="predicted"/>
<name>A0A9N9K0D7_9GLOM</name>
<sequence length="41" mass="4536">SLGRPALIGPSGDPDDITRDDDFLHSWNGLIKRQLFLKISA</sequence>
<feature type="non-terminal residue" evidence="1">
    <location>
        <position position="1"/>
    </location>
</feature>
<dbReference type="EMBL" id="CAJVQA010034689">
    <property type="protein sequence ID" value="CAG8806099.1"/>
    <property type="molecule type" value="Genomic_DNA"/>
</dbReference>